<gene>
    <name evidence="1" type="ORF">SAMN04488509_108102</name>
</gene>
<reference evidence="1 2" key="1">
    <citation type="submission" date="2016-10" db="EMBL/GenBank/DDBJ databases">
        <authorList>
            <person name="de Groot N.N."/>
        </authorList>
    </citation>
    <scope>NUCLEOTIDE SEQUENCE [LARGE SCALE GENOMIC DNA]</scope>
    <source>
        <strain evidence="1 2">DSM 16957</strain>
    </source>
</reference>
<sequence length="496" mass="53424">MNAFLTAEQRAAAGAWALGSYRRLDALRVPAFQDPRALPGLKPAAVVQPARLSLLPTALPRGLLPLREHLRGAHVPGEDLPRLRLSRLLRWVAAPLRYEPLNPYAVHRGVPSGRCLYPLRYLLLGGGEARVWGYRSEHHALESLGECEPLRKQLGEDELLLLGIAELWSLADKYGEFSPFPCALEAGMAQAQVCQVGEALGLAPQPLEAPIEARALCAPLEIPLAAVRLRLAGFAPQDWPQLECRRAGRAPTAELTRRFPRLEELAQAFSAGLEPLAAAAAPVSPTTSPPAFEGDAGIDGLAIDLAEVLRRRGSGNDRGGFAPQPRLLAADFSPRLLALARALTARRMPVPEQPRLGQYWLWLHASGQAPGLYDLDSQPVATAPAGSDAIAALRAALPRPDFRYNLPGFVGALLICAESWPALYAAGPSALRRRHLAAGALAQDFSLAAAALGLFARPLRMLHEHRLEARLGLPGPLVYTLLCGFNRSANPALELL</sequence>
<protein>
    <recommendedName>
        <fullName evidence="3">SagB-type dehydrogenase domain-containing protein</fullName>
    </recommendedName>
</protein>
<accession>A0A1G6Y2K7</accession>
<evidence type="ECO:0000313" key="1">
    <source>
        <dbReference type="EMBL" id="SDD84511.1"/>
    </source>
</evidence>
<dbReference type="AlphaFoldDB" id="A0A1G6Y2K7"/>
<proteinExistence type="predicted"/>
<dbReference type="STRING" id="265719.SAMN04488509_108102"/>
<dbReference type="OrthoDB" id="9867726at2"/>
<name>A0A1G6Y2K7_9GAMM</name>
<dbReference type="RefSeq" id="WP_091243567.1">
    <property type="nucleotide sequence ID" value="NZ_FNAG01000008.1"/>
</dbReference>
<dbReference type="GO" id="GO:0016491">
    <property type="term" value="F:oxidoreductase activity"/>
    <property type="evidence" value="ECO:0007669"/>
    <property type="project" value="InterPro"/>
</dbReference>
<dbReference type="Proteomes" id="UP000199603">
    <property type="component" value="Unassembled WGS sequence"/>
</dbReference>
<dbReference type="Gene3D" id="3.40.109.10">
    <property type="entry name" value="NADH Oxidase"/>
    <property type="match status" value="2"/>
</dbReference>
<evidence type="ECO:0000313" key="2">
    <source>
        <dbReference type="Proteomes" id="UP000199603"/>
    </source>
</evidence>
<keyword evidence="2" id="KW-1185">Reference proteome</keyword>
<organism evidence="1 2">
    <name type="scientific">Aquimonas voraii</name>
    <dbReference type="NCBI Taxonomy" id="265719"/>
    <lineage>
        <taxon>Bacteria</taxon>
        <taxon>Pseudomonadati</taxon>
        <taxon>Pseudomonadota</taxon>
        <taxon>Gammaproteobacteria</taxon>
        <taxon>Lysobacterales</taxon>
        <taxon>Lysobacteraceae</taxon>
        <taxon>Aquimonas</taxon>
    </lineage>
</organism>
<dbReference type="InterPro" id="IPR000415">
    <property type="entry name" value="Nitroreductase-like"/>
</dbReference>
<dbReference type="EMBL" id="FNAG01000008">
    <property type="protein sequence ID" value="SDD84511.1"/>
    <property type="molecule type" value="Genomic_DNA"/>
</dbReference>
<evidence type="ECO:0008006" key="3">
    <source>
        <dbReference type="Google" id="ProtNLM"/>
    </source>
</evidence>